<protein>
    <submittedName>
        <fullName evidence="4">Ribosomal-protein-alanine N-acetyltransferase</fullName>
    </submittedName>
</protein>
<dbReference type="PANTHER" id="PTHR43877">
    <property type="entry name" value="AMINOALKYLPHOSPHONATE N-ACETYLTRANSFERASE-RELATED-RELATED"/>
    <property type="match status" value="1"/>
</dbReference>
<keyword evidence="5" id="KW-1185">Reference proteome</keyword>
<evidence type="ECO:0000256" key="1">
    <source>
        <dbReference type="ARBA" id="ARBA00022679"/>
    </source>
</evidence>
<reference evidence="4 5" key="1">
    <citation type="submission" date="2018-12" db="EMBL/GenBank/DDBJ databases">
        <authorList>
            <person name="Li F."/>
        </authorList>
    </citation>
    <scope>NUCLEOTIDE SEQUENCE [LARGE SCALE GENOMIC DNA]</scope>
    <source>
        <strain evidence="4 5">8H24J-4-2</strain>
    </source>
</reference>
<name>A0A3S3ZTL2_9MICO</name>
<dbReference type="AlphaFoldDB" id="A0A3S3ZTL2"/>
<proteinExistence type="predicted"/>
<organism evidence="4 5">
    <name type="scientific">Labedella populi</name>
    <dbReference type="NCBI Taxonomy" id="2498850"/>
    <lineage>
        <taxon>Bacteria</taxon>
        <taxon>Bacillati</taxon>
        <taxon>Actinomycetota</taxon>
        <taxon>Actinomycetes</taxon>
        <taxon>Micrococcales</taxon>
        <taxon>Microbacteriaceae</taxon>
        <taxon>Labedella</taxon>
    </lineage>
</organism>
<dbReference type="OrthoDB" id="529907at2"/>
<dbReference type="InterPro" id="IPR000182">
    <property type="entry name" value="GNAT_dom"/>
</dbReference>
<dbReference type="InterPro" id="IPR050832">
    <property type="entry name" value="Bact_Acetyltransf"/>
</dbReference>
<accession>A0A3S3ZTL2</accession>
<comment type="caution">
    <text evidence="4">The sequence shown here is derived from an EMBL/GenBank/DDBJ whole genome shotgun (WGS) entry which is preliminary data.</text>
</comment>
<dbReference type="InterPro" id="IPR016181">
    <property type="entry name" value="Acyl_CoA_acyltransferase"/>
</dbReference>
<sequence length="172" mass="18022">MNAQAGDAVTVSLRPATSADLDAILALEEETFLSDAWSREQMEAELASAHTSYVAVTDDVEGVVGYGGVLAPSGSEDADIQTIAVAPSFRRAGLGRAVMAELIGAARLAGARRVFLEVREDNPAAHALYADLGFVDIGIRPHYYQPDDVDAIVMRLEFEDASASAVGPVGAS</sequence>
<evidence type="ECO:0000313" key="5">
    <source>
        <dbReference type="Proteomes" id="UP000288603"/>
    </source>
</evidence>
<dbReference type="Proteomes" id="UP000288603">
    <property type="component" value="Unassembled WGS sequence"/>
</dbReference>
<dbReference type="EMBL" id="RZNC01000002">
    <property type="protein sequence ID" value="RWZ64382.1"/>
    <property type="molecule type" value="Genomic_DNA"/>
</dbReference>
<keyword evidence="1 4" id="KW-0808">Transferase</keyword>
<dbReference type="InterPro" id="IPR006464">
    <property type="entry name" value="AcTrfase_RimI/Ard1"/>
</dbReference>
<gene>
    <name evidence="4" type="primary">rimI</name>
    <name evidence="4" type="ORF">ELQ92_06325</name>
</gene>
<dbReference type="CDD" id="cd04301">
    <property type="entry name" value="NAT_SF"/>
    <property type="match status" value="1"/>
</dbReference>
<dbReference type="Pfam" id="PF00583">
    <property type="entry name" value="Acetyltransf_1"/>
    <property type="match status" value="1"/>
</dbReference>
<evidence type="ECO:0000313" key="4">
    <source>
        <dbReference type="EMBL" id="RWZ64382.1"/>
    </source>
</evidence>
<keyword evidence="2" id="KW-0012">Acyltransferase</keyword>
<dbReference type="SUPFAM" id="SSF55729">
    <property type="entry name" value="Acyl-CoA N-acyltransferases (Nat)"/>
    <property type="match status" value="1"/>
</dbReference>
<dbReference type="GO" id="GO:0008080">
    <property type="term" value="F:N-acetyltransferase activity"/>
    <property type="evidence" value="ECO:0007669"/>
    <property type="project" value="InterPro"/>
</dbReference>
<evidence type="ECO:0000256" key="2">
    <source>
        <dbReference type="ARBA" id="ARBA00023315"/>
    </source>
</evidence>
<feature type="domain" description="N-acetyltransferase" evidence="3">
    <location>
        <begin position="11"/>
        <end position="159"/>
    </location>
</feature>
<evidence type="ECO:0000259" key="3">
    <source>
        <dbReference type="PROSITE" id="PS51186"/>
    </source>
</evidence>
<dbReference type="Gene3D" id="3.40.630.30">
    <property type="match status" value="1"/>
</dbReference>
<dbReference type="NCBIfam" id="TIGR01575">
    <property type="entry name" value="rimI"/>
    <property type="match status" value="1"/>
</dbReference>
<dbReference type="PROSITE" id="PS51186">
    <property type="entry name" value="GNAT"/>
    <property type="match status" value="1"/>
</dbReference>